<evidence type="ECO:0000256" key="3">
    <source>
        <dbReference type="ARBA" id="ARBA00022741"/>
    </source>
</evidence>
<keyword evidence="2 7" id="KW-1003">Cell membrane</keyword>
<dbReference type="EMBL" id="CP094929">
    <property type="protein sequence ID" value="UOM51114.1"/>
    <property type="molecule type" value="Genomic_DNA"/>
</dbReference>
<protein>
    <recommendedName>
        <fullName evidence="7">Spermidine/putrescine import ATP-binding protein PotA</fullName>
        <ecNumber evidence="7">7.6.2.11</ecNumber>
    </recommendedName>
</protein>
<keyword evidence="3 7" id="KW-0547">Nucleotide-binding</keyword>
<dbReference type="InterPro" id="IPR017871">
    <property type="entry name" value="ABC_transporter-like_CS"/>
</dbReference>
<dbReference type="InterPro" id="IPR013611">
    <property type="entry name" value="Transp-assoc_OB_typ2"/>
</dbReference>
<dbReference type="InterPro" id="IPR003593">
    <property type="entry name" value="AAA+_ATPase"/>
</dbReference>
<evidence type="ECO:0000256" key="6">
    <source>
        <dbReference type="ARBA" id="ARBA00023136"/>
    </source>
</evidence>
<dbReference type="SUPFAM" id="SSF50331">
    <property type="entry name" value="MOP-like"/>
    <property type="match status" value="1"/>
</dbReference>
<dbReference type="Pfam" id="PF00005">
    <property type="entry name" value="ABC_tran"/>
    <property type="match status" value="1"/>
</dbReference>
<accession>A0ABY4DDF9</accession>
<keyword evidence="4 7" id="KW-0067">ATP-binding</keyword>
<evidence type="ECO:0000313" key="10">
    <source>
        <dbReference type="Proteomes" id="UP000829708"/>
    </source>
</evidence>
<dbReference type="PROSITE" id="PS00211">
    <property type="entry name" value="ABC_TRANSPORTER_1"/>
    <property type="match status" value="1"/>
</dbReference>
<dbReference type="InterPro" id="IPR003439">
    <property type="entry name" value="ABC_transporter-like_ATP-bd"/>
</dbReference>
<comment type="subunit">
    <text evidence="7">The complex is composed of two ATP-binding proteins (PotA), two transmembrane proteins (PotB and PotC) and a solute-binding protein (PotD).</text>
</comment>
<proteinExistence type="inferred from homology"/>
<reference evidence="10" key="1">
    <citation type="journal article" date="2024" name="J Bioinform Genom">
        <title>Complete genome sequence of the type strain bacterium Sphaerochaeta associata GLS2t (VKM B-2742)t.</title>
        <authorList>
            <person name="Troshina O.Y."/>
            <person name="Tepeeva A.N."/>
            <person name="Arzamasceva V.O."/>
            <person name="Whitman W.B."/>
            <person name="Varghese N."/>
            <person name="Shapiro N."/>
            <person name="Woyke T."/>
            <person name="Kripides N.C."/>
            <person name="Vasilenko O.V."/>
        </authorList>
    </citation>
    <scope>NUCLEOTIDE SEQUENCE [LARGE SCALE GENOMIC DNA]</scope>
    <source>
        <strain evidence="10">GLS2T</strain>
    </source>
</reference>
<dbReference type="Proteomes" id="UP000829708">
    <property type="component" value="Chromosome"/>
</dbReference>
<evidence type="ECO:0000313" key="9">
    <source>
        <dbReference type="EMBL" id="UOM51114.1"/>
    </source>
</evidence>
<dbReference type="PROSITE" id="PS50893">
    <property type="entry name" value="ABC_TRANSPORTER_2"/>
    <property type="match status" value="1"/>
</dbReference>
<keyword evidence="10" id="KW-1185">Reference proteome</keyword>
<dbReference type="Gene3D" id="2.40.50.100">
    <property type="match status" value="1"/>
</dbReference>
<organism evidence="9 10">
    <name type="scientific">Sphaerochaeta associata</name>
    <dbReference type="NCBI Taxonomy" id="1129264"/>
    <lineage>
        <taxon>Bacteria</taxon>
        <taxon>Pseudomonadati</taxon>
        <taxon>Spirochaetota</taxon>
        <taxon>Spirochaetia</taxon>
        <taxon>Spirochaetales</taxon>
        <taxon>Sphaerochaetaceae</taxon>
        <taxon>Sphaerochaeta</taxon>
    </lineage>
</organism>
<evidence type="ECO:0000256" key="7">
    <source>
        <dbReference type="RuleBase" id="RU364083"/>
    </source>
</evidence>
<dbReference type="InterPro" id="IPR027417">
    <property type="entry name" value="P-loop_NTPase"/>
</dbReference>
<sequence length="361" mass="40597">MIENSAKAVELVNLSKTFITSTRGKVHAVQNVNLTINPGEFVTLLGPSGCGKTTLLRMIAGFEMPSDGHIMINGEDVISKTPDKRDLGMVFQNYALFPHLNVFNNIAYGLKIQKLSKEEMEKRVLEGLKTVQMDNFAERVPAQMSGGQQQRVALVRALVLHPGVLLFDEPLSNLDAKLRLHMRDEIRRIQKEIGITSIYVTHDQSEAMAMSDKIVILKDGIIQQVGNPQEIYQHPANEFVANFIGKANILEGKIISKEKNDVVIDIDKVKYEVHTNTRWNVNDSVKIVVRPEAIEVGKEDMTGTVVKTIYMGVSQDYWINFQGKELEVSDYNPSSKQIYPENGPIFFGFKEKSLHILEPET</sequence>
<comment type="function">
    <text evidence="7">Part of the ABC transporter complex PotABCD involved in spermidine/putrescine import. Responsible for energy coupling to the transport system.</text>
</comment>
<keyword evidence="5 7" id="KW-1278">Translocase</keyword>
<keyword evidence="1 7" id="KW-0813">Transport</keyword>
<keyword evidence="6 7" id="KW-0472">Membrane</keyword>
<dbReference type="InterPro" id="IPR005893">
    <property type="entry name" value="PotA-like"/>
</dbReference>
<dbReference type="SUPFAM" id="SSF52540">
    <property type="entry name" value="P-loop containing nucleoside triphosphate hydrolases"/>
    <property type="match status" value="1"/>
</dbReference>
<dbReference type="PANTHER" id="PTHR42781:SF4">
    <property type="entry name" value="SPERMIDINE_PUTRESCINE IMPORT ATP-BINDING PROTEIN POTA"/>
    <property type="match status" value="1"/>
</dbReference>
<gene>
    <name evidence="7" type="primary">potA</name>
    <name evidence="9" type="ORF">MUG09_16275</name>
</gene>
<dbReference type="InterPro" id="IPR008995">
    <property type="entry name" value="Mo/tungstate-bd_C_term_dom"/>
</dbReference>
<evidence type="ECO:0000256" key="1">
    <source>
        <dbReference type="ARBA" id="ARBA00022448"/>
    </source>
</evidence>
<comment type="similarity">
    <text evidence="7">Belongs to the ABC transporter superfamily. Spermidine/putrescine importer (TC 3.A.1.11.1) family.</text>
</comment>
<dbReference type="RefSeq" id="WP_244772490.1">
    <property type="nucleotide sequence ID" value="NZ_CP094929.1"/>
</dbReference>
<comment type="catalytic activity">
    <reaction evidence="7">
        <text>ATP + H2O + polyamine-[polyamine-binding protein]Side 1 = ADP + phosphate + polyamineSide 2 + [polyamine-binding protein]Side 1.</text>
        <dbReference type="EC" id="7.6.2.11"/>
    </reaction>
</comment>
<name>A0ABY4DDF9_9SPIR</name>
<evidence type="ECO:0000256" key="2">
    <source>
        <dbReference type="ARBA" id="ARBA00022475"/>
    </source>
</evidence>
<dbReference type="NCBIfam" id="TIGR01187">
    <property type="entry name" value="potA"/>
    <property type="match status" value="1"/>
</dbReference>
<evidence type="ECO:0000259" key="8">
    <source>
        <dbReference type="PROSITE" id="PS50893"/>
    </source>
</evidence>
<evidence type="ECO:0000256" key="4">
    <source>
        <dbReference type="ARBA" id="ARBA00022840"/>
    </source>
</evidence>
<dbReference type="Pfam" id="PF08402">
    <property type="entry name" value="TOBE_2"/>
    <property type="match status" value="1"/>
</dbReference>
<dbReference type="Gene3D" id="3.40.50.300">
    <property type="entry name" value="P-loop containing nucleotide triphosphate hydrolases"/>
    <property type="match status" value="1"/>
</dbReference>
<evidence type="ECO:0000256" key="5">
    <source>
        <dbReference type="ARBA" id="ARBA00022967"/>
    </source>
</evidence>
<dbReference type="PANTHER" id="PTHR42781">
    <property type="entry name" value="SPERMIDINE/PUTRESCINE IMPORT ATP-BINDING PROTEIN POTA"/>
    <property type="match status" value="1"/>
</dbReference>
<dbReference type="SMART" id="SM00382">
    <property type="entry name" value="AAA"/>
    <property type="match status" value="1"/>
</dbReference>
<feature type="domain" description="ABC transporter" evidence="8">
    <location>
        <begin position="9"/>
        <end position="244"/>
    </location>
</feature>
<dbReference type="GO" id="GO:0005524">
    <property type="term" value="F:ATP binding"/>
    <property type="evidence" value="ECO:0007669"/>
    <property type="project" value="UniProtKB-KW"/>
</dbReference>
<dbReference type="EC" id="7.6.2.11" evidence="7"/>
<dbReference type="InterPro" id="IPR050093">
    <property type="entry name" value="ABC_SmlMolc_Importer"/>
</dbReference>